<evidence type="ECO:0000313" key="2">
    <source>
        <dbReference type="Proteomes" id="UP001148629"/>
    </source>
</evidence>
<dbReference type="Proteomes" id="UP001148629">
    <property type="component" value="Unassembled WGS sequence"/>
</dbReference>
<name>A0ACC1SG49_9HYPO</name>
<reference evidence="1" key="1">
    <citation type="submission" date="2022-08" db="EMBL/GenBank/DDBJ databases">
        <title>Genome Sequence of Fusarium decemcellulare.</title>
        <authorList>
            <person name="Buettner E."/>
        </authorList>
    </citation>
    <scope>NUCLEOTIDE SEQUENCE</scope>
    <source>
        <strain evidence="1">Babe19</strain>
    </source>
</reference>
<evidence type="ECO:0000313" key="1">
    <source>
        <dbReference type="EMBL" id="KAJ3538877.1"/>
    </source>
</evidence>
<organism evidence="1 2">
    <name type="scientific">Fusarium decemcellulare</name>
    <dbReference type="NCBI Taxonomy" id="57161"/>
    <lineage>
        <taxon>Eukaryota</taxon>
        <taxon>Fungi</taxon>
        <taxon>Dikarya</taxon>
        <taxon>Ascomycota</taxon>
        <taxon>Pezizomycotina</taxon>
        <taxon>Sordariomycetes</taxon>
        <taxon>Hypocreomycetidae</taxon>
        <taxon>Hypocreales</taxon>
        <taxon>Nectriaceae</taxon>
        <taxon>Fusarium</taxon>
        <taxon>Fusarium decemcellulare species complex</taxon>
    </lineage>
</organism>
<gene>
    <name evidence="1" type="ORF">NM208_g5710</name>
</gene>
<keyword evidence="2" id="KW-1185">Reference proteome</keyword>
<protein>
    <submittedName>
        <fullName evidence="1">Uncharacterized protein</fullName>
    </submittedName>
</protein>
<sequence length="337" mass="37325">MGITQKLAMQQRNYRGRVRSGCLTCRSRKVKCDEGRPTCHNCTRLERQCVYQARRSQRRLETTPSSRSPADSSDARRPGRQSETQDTSPPELPTTRATQTKGIIETSPSAHQASSEDPFLYPDSSIVDVTARLERALADRHQNDTPDEPSVDADSPATLISRDIELTTTMDLLAACSEPSRLTSFFLESVDCPGITPFDSVNWHFAKCHIVEFGKTCSAIMSGIAAVATLFKAQLYGLSPSRSLSQYHSTRAAHEELLGDPTQDFCHCLVVVLLICLFEVAQSGDGVPAFKDPSQLFLERLGAWAQHPKSHSELSLRLIYRVGPFNTLAQCALRPRV</sequence>
<accession>A0ACC1SG49</accession>
<comment type="caution">
    <text evidence="1">The sequence shown here is derived from an EMBL/GenBank/DDBJ whole genome shotgun (WGS) entry which is preliminary data.</text>
</comment>
<proteinExistence type="predicted"/>
<dbReference type="EMBL" id="JANRMS010000492">
    <property type="protein sequence ID" value="KAJ3538877.1"/>
    <property type="molecule type" value="Genomic_DNA"/>
</dbReference>